<proteinExistence type="predicted"/>
<dbReference type="PIRSF" id="PIRSF036883">
    <property type="entry name" value="RR_HD-GYP_mod"/>
    <property type="match status" value="1"/>
</dbReference>
<dbReference type="SUPFAM" id="SSF109604">
    <property type="entry name" value="HD-domain/PDEase-like"/>
    <property type="match status" value="1"/>
</dbReference>
<dbReference type="Gene3D" id="1.10.3210.10">
    <property type="entry name" value="Hypothetical protein af1432"/>
    <property type="match status" value="1"/>
</dbReference>
<dbReference type="GO" id="GO:0000160">
    <property type="term" value="P:phosphorelay signal transduction system"/>
    <property type="evidence" value="ECO:0007669"/>
    <property type="project" value="InterPro"/>
</dbReference>
<dbReference type="Pfam" id="PF00072">
    <property type="entry name" value="Response_reg"/>
    <property type="match status" value="1"/>
</dbReference>
<protein>
    <submittedName>
        <fullName evidence="4">Response regulator</fullName>
    </submittedName>
</protein>
<dbReference type="EMBL" id="CAAJGR010000059">
    <property type="protein sequence ID" value="VHO02204.1"/>
    <property type="molecule type" value="Genomic_DNA"/>
</dbReference>
<dbReference type="InterPro" id="IPR013976">
    <property type="entry name" value="HDOD"/>
</dbReference>
<reference evidence="4" key="1">
    <citation type="submission" date="2019-04" db="EMBL/GenBank/DDBJ databases">
        <authorList>
            <person name="Brambilla D."/>
        </authorList>
    </citation>
    <scope>NUCLEOTIDE SEQUENCE</scope>
    <source>
        <strain evidence="4">BAL1</strain>
    </source>
</reference>
<keyword evidence="1" id="KW-0597">Phosphoprotein</keyword>
<name>A0A486XI34_9GAMM</name>
<dbReference type="InterPro" id="IPR011006">
    <property type="entry name" value="CheY-like_superfamily"/>
</dbReference>
<dbReference type="Gene3D" id="3.40.50.2300">
    <property type="match status" value="1"/>
</dbReference>
<evidence type="ECO:0000313" key="4">
    <source>
        <dbReference type="EMBL" id="VHO02204.1"/>
    </source>
</evidence>
<dbReference type="Pfam" id="PF08668">
    <property type="entry name" value="HDOD"/>
    <property type="match status" value="1"/>
</dbReference>
<evidence type="ECO:0000259" key="2">
    <source>
        <dbReference type="PROSITE" id="PS50110"/>
    </source>
</evidence>
<feature type="modified residue" description="4-aspartylphosphate" evidence="1">
    <location>
        <position position="55"/>
    </location>
</feature>
<dbReference type="AlphaFoldDB" id="A0A486XI34"/>
<feature type="domain" description="HDOD" evidence="3">
    <location>
        <begin position="140"/>
        <end position="324"/>
    </location>
</feature>
<accession>A0A486XI34</accession>
<dbReference type="PANTHER" id="PTHR33525">
    <property type="match status" value="1"/>
</dbReference>
<dbReference type="PANTHER" id="PTHR33525:SF5">
    <property type="entry name" value="TWO COMPONENT SIGNAL TRANSDUCTION SYSTEM RESPONSE REGULATOR"/>
    <property type="match status" value="1"/>
</dbReference>
<dbReference type="InterPro" id="IPR001789">
    <property type="entry name" value="Sig_transdc_resp-reg_receiver"/>
</dbReference>
<organism evidence="4">
    <name type="scientific">Rheinheimera sp. BAL341</name>
    <dbReference type="NCBI Taxonomy" id="1708203"/>
    <lineage>
        <taxon>Bacteria</taxon>
        <taxon>Pseudomonadati</taxon>
        <taxon>Pseudomonadota</taxon>
        <taxon>Gammaproteobacteria</taxon>
        <taxon>Chromatiales</taxon>
        <taxon>Chromatiaceae</taxon>
        <taxon>Rheinheimera</taxon>
    </lineage>
</organism>
<dbReference type="InterPro" id="IPR014626">
    <property type="entry name" value="Sig_transdc_resp-reg_put"/>
</dbReference>
<dbReference type="PROSITE" id="PS51833">
    <property type="entry name" value="HDOD"/>
    <property type="match status" value="1"/>
</dbReference>
<dbReference type="InterPro" id="IPR052340">
    <property type="entry name" value="RNase_Y/CdgJ"/>
</dbReference>
<evidence type="ECO:0000256" key="1">
    <source>
        <dbReference type="PROSITE-ProRule" id="PRU00169"/>
    </source>
</evidence>
<evidence type="ECO:0000259" key="3">
    <source>
        <dbReference type="PROSITE" id="PS51833"/>
    </source>
</evidence>
<dbReference type="PROSITE" id="PS50110">
    <property type="entry name" value="RESPONSE_REGULATORY"/>
    <property type="match status" value="1"/>
</dbReference>
<feature type="domain" description="Response regulatory" evidence="2">
    <location>
        <begin position="3"/>
        <end position="119"/>
    </location>
</feature>
<dbReference type="SUPFAM" id="SSF52172">
    <property type="entry name" value="CheY-like"/>
    <property type="match status" value="1"/>
</dbReference>
<gene>
    <name evidence="4" type="ORF">BAL341_614</name>
</gene>
<sequence length="371" mass="40999">MFNVLFIDDDNFMLRALVRLARRLRPDWRFWAEEDASCWARAVDADVSFDLVICDYLMPTVNGDKVLAEVAEAHPAAIRALLTGDISEDVICSSAKIAHFVLSKPFNEHDILQLFKCVELAQALPVSREAKAMLGSSALLMPLPDIVKKVQAVLQDENCDAADIVNAVQREPLLAAKLLQLANSAFMGFSRSTLSLEEAIKRLGLKLTAAVITSIAMEQASIDMLDSALHSKISTLGLEVANCARQLCNTLGFSRDIQDELFVTALLSVIGQLITSSRQWQQEYATHYRDWSSAKLESVVSSYMLTLWGYSEKIIQAVYHSAAPDFSCSEDNFALLLYLARQQAVNQGPLPVTVVHSLSDGVFKDILSKQV</sequence>